<organism evidence="4 5">
    <name type="scientific">Paraconexibacter antarcticus</name>
    <dbReference type="NCBI Taxonomy" id="2949664"/>
    <lineage>
        <taxon>Bacteria</taxon>
        <taxon>Bacillati</taxon>
        <taxon>Actinomycetota</taxon>
        <taxon>Thermoleophilia</taxon>
        <taxon>Solirubrobacterales</taxon>
        <taxon>Paraconexibacteraceae</taxon>
        <taxon>Paraconexibacter</taxon>
    </lineage>
</organism>
<protein>
    <submittedName>
        <fullName evidence="4">O-methyltransferase</fullName>
    </submittedName>
</protein>
<dbReference type="PANTHER" id="PTHR43836">
    <property type="entry name" value="CATECHOL O-METHYLTRANSFERASE 1-RELATED"/>
    <property type="match status" value="1"/>
</dbReference>
<dbReference type="CDD" id="cd02440">
    <property type="entry name" value="AdoMet_MTases"/>
    <property type="match status" value="1"/>
</dbReference>
<dbReference type="Proteomes" id="UP001056035">
    <property type="component" value="Chromosome"/>
</dbReference>
<name>A0ABY5DPR2_9ACTN</name>
<reference evidence="4 5" key="1">
    <citation type="submission" date="2022-06" db="EMBL/GenBank/DDBJ databases">
        <title>Paraconexibacter antarcticus.</title>
        <authorList>
            <person name="Kim C.S."/>
        </authorList>
    </citation>
    <scope>NUCLEOTIDE SEQUENCE [LARGE SCALE GENOMIC DNA]</scope>
    <source>
        <strain evidence="4 5">02-257</strain>
    </source>
</reference>
<proteinExistence type="predicted"/>
<dbReference type="Gene3D" id="3.40.50.150">
    <property type="entry name" value="Vaccinia Virus protein VP39"/>
    <property type="match status" value="1"/>
</dbReference>
<dbReference type="Pfam" id="PF01596">
    <property type="entry name" value="Methyltransf_3"/>
    <property type="match status" value="1"/>
</dbReference>
<dbReference type="InterPro" id="IPR029063">
    <property type="entry name" value="SAM-dependent_MTases_sf"/>
</dbReference>
<evidence type="ECO:0000256" key="3">
    <source>
        <dbReference type="ARBA" id="ARBA00022691"/>
    </source>
</evidence>
<evidence type="ECO:0000256" key="1">
    <source>
        <dbReference type="ARBA" id="ARBA00022603"/>
    </source>
</evidence>
<keyword evidence="5" id="KW-1185">Reference proteome</keyword>
<keyword evidence="3" id="KW-0949">S-adenosyl-L-methionine</keyword>
<keyword evidence="1" id="KW-0489">Methyltransferase</keyword>
<dbReference type="RefSeq" id="WP_254569939.1">
    <property type="nucleotide sequence ID" value="NZ_CP098502.1"/>
</dbReference>
<sequence>MPRSADRVLEIGGRRLPFLRWSFVRMLVGIGRLTKEWQVGDGREAALADYVEANARPGDLDDAIRVVDEFCYRHSFMMNVGDEKGEILDRAIARAKPELVLELGTYCGYSGLRMVRAMPAGCRLVSVEFNPDNAAIARRVWAHAGVADRATVVVGTLGDGGRTAAALEAEHGVTPGSVGAVFIDHAKDAYVPDLELIIARDWLRDGAVVVADNIKFPGAPDYLELMRAAEGHAWRTTEHATHAEYQTLIKDLVLESEYHPGDA</sequence>
<dbReference type="PANTHER" id="PTHR43836:SF2">
    <property type="entry name" value="CATECHOL O-METHYLTRANSFERASE 1-RELATED"/>
    <property type="match status" value="1"/>
</dbReference>
<evidence type="ECO:0000313" key="5">
    <source>
        <dbReference type="Proteomes" id="UP001056035"/>
    </source>
</evidence>
<gene>
    <name evidence="4" type="ORF">NBH00_17805</name>
</gene>
<evidence type="ECO:0000313" key="4">
    <source>
        <dbReference type="EMBL" id="UTI63208.1"/>
    </source>
</evidence>
<keyword evidence="2" id="KW-0808">Transferase</keyword>
<dbReference type="SUPFAM" id="SSF53335">
    <property type="entry name" value="S-adenosyl-L-methionine-dependent methyltransferases"/>
    <property type="match status" value="1"/>
</dbReference>
<evidence type="ECO:0000256" key="2">
    <source>
        <dbReference type="ARBA" id="ARBA00022679"/>
    </source>
</evidence>
<accession>A0ABY5DPR2</accession>
<dbReference type="EMBL" id="CP098502">
    <property type="protein sequence ID" value="UTI63208.1"/>
    <property type="molecule type" value="Genomic_DNA"/>
</dbReference>
<dbReference type="PROSITE" id="PS51682">
    <property type="entry name" value="SAM_OMT_I"/>
    <property type="match status" value="1"/>
</dbReference>
<dbReference type="InterPro" id="IPR002935">
    <property type="entry name" value="SAM_O-MeTrfase"/>
</dbReference>